<evidence type="ECO:0000256" key="1">
    <source>
        <dbReference type="SAM" id="SignalP"/>
    </source>
</evidence>
<gene>
    <name evidence="2" type="ORF">PQ457_08955</name>
</gene>
<reference evidence="2 3" key="1">
    <citation type="submission" date="2023-02" db="EMBL/GenBank/DDBJ databases">
        <title>Genome sequence of Novosphingobium humi KACC 19094.</title>
        <authorList>
            <person name="Kim S."/>
            <person name="Heo J."/>
            <person name="Kwon S.-W."/>
        </authorList>
    </citation>
    <scope>NUCLEOTIDE SEQUENCE [LARGE SCALE GENOMIC DNA]</scope>
    <source>
        <strain evidence="2 3">KACC 19094</strain>
    </source>
</reference>
<evidence type="ECO:0000313" key="3">
    <source>
        <dbReference type="Proteomes" id="UP001218231"/>
    </source>
</evidence>
<keyword evidence="1" id="KW-0732">Signal</keyword>
<evidence type="ECO:0008006" key="4">
    <source>
        <dbReference type="Google" id="ProtNLM"/>
    </source>
</evidence>
<feature type="signal peptide" evidence="1">
    <location>
        <begin position="1"/>
        <end position="20"/>
    </location>
</feature>
<evidence type="ECO:0000313" key="2">
    <source>
        <dbReference type="EMBL" id="WCT76079.1"/>
    </source>
</evidence>
<organism evidence="2 3">
    <name type="scientific">Novosphingobium humi</name>
    <dbReference type="NCBI Taxonomy" id="2282397"/>
    <lineage>
        <taxon>Bacteria</taxon>
        <taxon>Pseudomonadati</taxon>
        <taxon>Pseudomonadota</taxon>
        <taxon>Alphaproteobacteria</taxon>
        <taxon>Sphingomonadales</taxon>
        <taxon>Sphingomonadaceae</taxon>
        <taxon>Novosphingobium</taxon>
    </lineage>
</organism>
<protein>
    <recommendedName>
        <fullName evidence="4">Invasion protein IalB, involved in pathogenesis</fullName>
    </recommendedName>
</protein>
<sequence>MKHPAFFLCLLALTAAPAQARDALGMFGAWGAFRDAGIPRCYAIAMPEGGARREVDPYADVGLWPKKGVRGQVHFRLSRRIQPGAAVQLSLAGQHYRLIGGGIEAWAADARMEAAILAAMRSGEIMTVSSRDGAGRLFSDQYTLPGAATAMDAAALGCAQGR</sequence>
<dbReference type="EMBL" id="CP117417">
    <property type="protein sequence ID" value="WCT76079.1"/>
    <property type="molecule type" value="Genomic_DNA"/>
</dbReference>
<name>A0ABY7TVD4_9SPHN</name>
<feature type="chain" id="PRO_5046172962" description="Invasion protein IalB, involved in pathogenesis" evidence="1">
    <location>
        <begin position="21"/>
        <end position="162"/>
    </location>
</feature>
<keyword evidence="3" id="KW-1185">Reference proteome</keyword>
<dbReference type="RefSeq" id="WP_273616535.1">
    <property type="nucleotide sequence ID" value="NZ_CP117417.1"/>
</dbReference>
<accession>A0ABY7TVD4</accession>
<dbReference type="Proteomes" id="UP001218231">
    <property type="component" value="Chromosome"/>
</dbReference>
<proteinExistence type="predicted"/>